<evidence type="ECO:0000259" key="7">
    <source>
        <dbReference type="Pfam" id="PF03772"/>
    </source>
</evidence>
<feature type="transmembrane region" description="Helical" evidence="6">
    <location>
        <begin position="38"/>
        <end position="56"/>
    </location>
</feature>
<feature type="transmembrane region" description="Helical" evidence="6">
    <location>
        <begin position="279"/>
        <end position="298"/>
    </location>
</feature>
<dbReference type="InterPro" id="IPR004477">
    <property type="entry name" value="ComEC_N"/>
</dbReference>
<protein>
    <submittedName>
        <fullName evidence="9">ComEC/Rec2 family competence protein</fullName>
    </submittedName>
</protein>
<name>A0A4V3RZJ1_9PROT</name>
<dbReference type="PANTHER" id="PTHR30619:SF1">
    <property type="entry name" value="RECOMBINATION PROTEIN 2"/>
    <property type="match status" value="1"/>
</dbReference>
<sequence>MTLLQVVDRAVTPMRCRTRRALLGWAKTAFDAPDPRRLILWAPVAIGAGAAAYFALRSEPPPQTPGLAVVIAILITVLAARMHRHPRGLVALILLALTLTGFALAQWHAQSFASGADHGRERAHVLEGWIERVERSGTRERLILRVTDMESSETPPHRVRIRTRLGELEPGDLVRVNAVLAPPGGPAAPGGYDPARAAWFDAIGLTGFAIAPPEAILSGETSDRAVRDFVRWRWRLAERIRDVGGEDTGGLAAALLTGDRSGVSSAQADALRVSGLGHILAISGLHMALVAGGIYFAARFAFAAIVPFARAYDPRKPAALIALTAALAYLVVSGASVSTQRAFIMTAVVLFGVMLDRRAFSFRSLSLAALIILVMAPESVIEPGFQMSFAAVAALIAVFDLWTRLRRAPMQPPGWVARAWNGFAGLAATSLIAGMATGAFAAFHFQRLAAYGFLANLAAMPVFTFWVMPWGVASLLLMPVGLEAGPLALMDAGLRVVMWVANAAATREGAAVAVSAAPGLTVALYGLGFALLTIGRGAVRPTGAVLIAAGFSVWSSATAPDMLITESGAAIARYAPENPDAEGEDRQWQTNDRRRGRFDARVFLQRVGETNTAPAGADLRCDALGCTGQTVDGLVLAFPDSAQALEDDCARADIIVIDVAVSPWLTRRCAALVLDSRERSRLGSTEFWVRDGQVIRFQGANTARGLRPWTPRPDG</sequence>
<comment type="caution">
    <text evidence="9">The sequence shown here is derived from an EMBL/GenBank/DDBJ whole genome shotgun (WGS) entry which is preliminary data.</text>
</comment>
<dbReference type="PANTHER" id="PTHR30619">
    <property type="entry name" value="DNA INTERNALIZATION/COMPETENCE PROTEIN COMEC/REC2"/>
    <property type="match status" value="1"/>
</dbReference>
<comment type="subcellular location">
    <subcellularLocation>
        <location evidence="1">Cell membrane</location>
        <topology evidence="1">Multi-pass membrane protein</topology>
    </subcellularLocation>
</comment>
<dbReference type="EMBL" id="SRXV01000001">
    <property type="protein sequence ID" value="TGY94459.1"/>
    <property type="molecule type" value="Genomic_DNA"/>
</dbReference>
<dbReference type="NCBIfam" id="TIGR00360">
    <property type="entry name" value="ComEC_N-term"/>
    <property type="match status" value="1"/>
</dbReference>
<evidence type="ECO:0000256" key="5">
    <source>
        <dbReference type="ARBA" id="ARBA00023136"/>
    </source>
</evidence>
<proteinExistence type="predicted"/>
<evidence type="ECO:0000259" key="8">
    <source>
        <dbReference type="Pfam" id="PF13567"/>
    </source>
</evidence>
<dbReference type="OrthoDB" id="9790149at2"/>
<dbReference type="Proteomes" id="UP000305451">
    <property type="component" value="Unassembled WGS sequence"/>
</dbReference>
<evidence type="ECO:0000256" key="6">
    <source>
        <dbReference type="SAM" id="Phobius"/>
    </source>
</evidence>
<feature type="transmembrane region" description="Helical" evidence="6">
    <location>
        <begin position="318"/>
        <end position="339"/>
    </location>
</feature>
<feature type="transmembrane region" description="Helical" evidence="6">
    <location>
        <begin position="65"/>
        <end position="82"/>
    </location>
</feature>
<feature type="domain" description="ComEC/Rec2-related protein" evidence="7">
    <location>
        <begin position="255"/>
        <end position="534"/>
    </location>
</feature>
<evidence type="ECO:0000256" key="4">
    <source>
        <dbReference type="ARBA" id="ARBA00022989"/>
    </source>
</evidence>
<dbReference type="AlphaFoldDB" id="A0A4V3RZJ1"/>
<feature type="transmembrane region" description="Helical" evidence="6">
    <location>
        <begin position="360"/>
        <end position="377"/>
    </location>
</feature>
<dbReference type="Pfam" id="PF13567">
    <property type="entry name" value="DUF4131"/>
    <property type="match status" value="1"/>
</dbReference>
<organism evidence="9 10">
    <name type="scientific">Marinicauda pacifica</name>
    <dbReference type="NCBI Taxonomy" id="1133559"/>
    <lineage>
        <taxon>Bacteria</taxon>
        <taxon>Pseudomonadati</taxon>
        <taxon>Pseudomonadota</taxon>
        <taxon>Alphaproteobacteria</taxon>
        <taxon>Maricaulales</taxon>
        <taxon>Maricaulaceae</taxon>
        <taxon>Marinicauda</taxon>
    </lineage>
</organism>
<feature type="transmembrane region" description="Helical" evidence="6">
    <location>
        <begin position="423"/>
        <end position="443"/>
    </location>
</feature>
<reference evidence="9 10" key="1">
    <citation type="journal article" date="2013" name="Int. J. Syst. Evol. Microbiol.">
        <title>Marinicauda pacifica gen. nov., sp. nov., a prosthecate alphaproteobacterium of the family Hyphomonadaceae isolated from deep seawater.</title>
        <authorList>
            <person name="Zhang X.Y."/>
            <person name="Li G.W."/>
            <person name="Wang C.S."/>
            <person name="Zhang Y.J."/>
            <person name="Xu X.W."/>
            <person name="Li H."/>
            <person name="Liu A."/>
            <person name="Liu C."/>
            <person name="Xie B.B."/>
            <person name="Qin Q.L."/>
            <person name="Xu Z."/>
            <person name="Chen X.L."/>
            <person name="Zhou B.C."/>
            <person name="Zhang Y.Z."/>
        </authorList>
    </citation>
    <scope>NUCLEOTIDE SEQUENCE [LARGE SCALE GENOMIC DNA]</scope>
    <source>
        <strain evidence="9 10">P-1 km-3</strain>
    </source>
</reference>
<dbReference type="InterPro" id="IPR025405">
    <property type="entry name" value="DUF4131"/>
</dbReference>
<feature type="transmembrane region" description="Helical" evidence="6">
    <location>
        <begin position="383"/>
        <end position="402"/>
    </location>
</feature>
<feature type="domain" description="DUF4131" evidence="8">
    <location>
        <begin position="66"/>
        <end position="208"/>
    </location>
</feature>
<feature type="transmembrane region" description="Helical" evidence="6">
    <location>
        <begin position="475"/>
        <end position="498"/>
    </location>
</feature>
<keyword evidence="5 6" id="KW-0472">Membrane</keyword>
<keyword evidence="4 6" id="KW-1133">Transmembrane helix</keyword>
<dbReference type="Pfam" id="PF03772">
    <property type="entry name" value="Competence"/>
    <property type="match status" value="1"/>
</dbReference>
<keyword evidence="2" id="KW-1003">Cell membrane</keyword>
<keyword evidence="3 6" id="KW-0812">Transmembrane</keyword>
<evidence type="ECO:0000256" key="2">
    <source>
        <dbReference type="ARBA" id="ARBA00022475"/>
    </source>
</evidence>
<gene>
    <name evidence="9" type="ORF">E5162_04070</name>
</gene>
<evidence type="ECO:0000256" key="1">
    <source>
        <dbReference type="ARBA" id="ARBA00004651"/>
    </source>
</evidence>
<keyword evidence="10" id="KW-1185">Reference proteome</keyword>
<evidence type="ECO:0000313" key="9">
    <source>
        <dbReference type="EMBL" id="TGY94459.1"/>
    </source>
</evidence>
<dbReference type="GO" id="GO:0005886">
    <property type="term" value="C:plasma membrane"/>
    <property type="evidence" value="ECO:0007669"/>
    <property type="project" value="UniProtKB-SubCell"/>
</dbReference>
<accession>A0A4V3RZJ1</accession>
<feature type="transmembrane region" description="Helical" evidence="6">
    <location>
        <begin position="88"/>
        <end position="105"/>
    </location>
</feature>
<feature type="transmembrane region" description="Helical" evidence="6">
    <location>
        <begin position="510"/>
        <end position="532"/>
    </location>
</feature>
<dbReference type="InterPro" id="IPR052159">
    <property type="entry name" value="Competence_DNA_uptake"/>
</dbReference>
<dbReference type="RefSeq" id="WP_135943656.1">
    <property type="nucleotide sequence ID" value="NZ_BMEI01000001.1"/>
</dbReference>
<evidence type="ECO:0000313" key="10">
    <source>
        <dbReference type="Proteomes" id="UP000305451"/>
    </source>
</evidence>
<evidence type="ECO:0000256" key="3">
    <source>
        <dbReference type="ARBA" id="ARBA00022692"/>
    </source>
</evidence>